<protein>
    <submittedName>
        <fullName evidence="2">Uncharacterized protein</fullName>
    </submittedName>
</protein>
<keyword evidence="3" id="KW-1185">Reference proteome</keyword>
<accession>A0A5B7I304</accession>
<dbReference type="EMBL" id="VSRR010051996">
    <property type="protein sequence ID" value="MPC79751.1"/>
    <property type="molecule type" value="Genomic_DNA"/>
</dbReference>
<evidence type="ECO:0000313" key="3">
    <source>
        <dbReference type="Proteomes" id="UP000324222"/>
    </source>
</evidence>
<name>A0A5B7I304_PORTR</name>
<evidence type="ECO:0000313" key="2">
    <source>
        <dbReference type="EMBL" id="MPC79751.1"/>
    </source>
</evidence>
<reference evidence="2 3" key="1">
    <citation type="submission" date="2019-05" db="EMBL/GenBank/DDBJ databases">
        <title>Another draft genome of Portunus trituberculatus and its Hox gene families provides insights of decapod evolution.</title>
        <authorList>
            <person name="Jeong J.-H."/>
            <person name="Song I."/>
            <person name="Kim S."/>
            <person name="Choi T."/>
            <person name="Kim D."/>
            <person name="Ryu S."/>
            <person name="Kim W."/>
        </authorList>
    </citation>
    <scope>NUCLEOTIDE SEQUENCE [LARGE SCALE GENOMIC DNA]</scope>
    <source>
        <tissue evidence="2">Muscle</tissue>
    </source>
</reference>
<dbReference type="AlphaFoldDB" id="A0A5B7I304"/>
<proteinExistence type="predicted"/>
<evidence type="ECO:0000256" key="1">
    <source>
        <dbReference type="SAM" id="MobiDB-lite"/>
    </source>
</evidence>
<feature type="compositionally biased region" description="Polar residues" evidence="1">
    <location>
        <begin position="11"/>
        <end position="22"/>
    </location>
</feature>
<sequence length="103" mass="11470">MTAEDDKPVTANHQASVKTASPTFRERGSGYVSPSTKIMKLDKTEHLYSRGHKGWCAQASQIIGTNGETGQKLDLRPFSRFVWEMRNAIEDVSGPVQTRLPVH</sequence>
<organism evidence="2 3">
    <name type="scientific">Portunus trituberculatus</name>
    <name type="common">Swimming crab</name>
    <name type="synonym">Neptunus trituberculatus</name>
    <dbReference type="NCBI Taxonomy" id="210409"/>
    <lineage>
        <taxon>Eukaryota</taxon>
        <taxon>Metazoa</taxon>
        <taxon>Ecdysozoa</taxon>
        <taxon>Arthropoda</taxon>
        <taxon>Crustacea</taxon>
        <taxon>Multicrustacea</taxon>
        <taxon>Malacostraca</taxon>
        <taxon>Eumalacostraca</taxon>
        <taxon>Eucarida</taxon>
        <taxon>Decapoda</taxon>
        <taxon>Pleocyemata</taxon>
        <taxon>Brachyura</taxon>
        <taxon>Eubrachyura</taxon>
        <taxon>Portunoidea</taxon>
        <taxon>Portunidae</taxon>
        <taxon>Portuninae</taxon>
        <taxon>Portunus</taxon>
    </lineage>
</organism>
<dbReference type="Proteomes" id="UP000324222">
    <property type="component" value="Unassembled WGS sequence"/>
</dbReference>
<gene>
    <name evidence="2" type="ORF">E2C01_074295</name>
</gene>
<feature type="region of interest" description="Disordered" evidence="1">
    <location>
        <begin position="1"/>
        <end position="32"/>
    </location>
</feature>
<comment type="caution">
    <text evidence="2">The sequence shown here is derived from an EMBL/GenBank/DDBJ whole genome shotgun (WGS) entry which is preliminary data.</text>
</comment>